<accession>A0ABX1SIP8</accession>
<evidence type="ECO:0000256" key="3">
    <source>
        <dbReference type="SAM" id="MobiDB-lite"/>
    </source>
</evidence>
<proteinExistence type="predicted"/>
<sequence>MPFLRCPVIVGRESEWGDLRAALAMARSGRGSAIGVFGPPGIGKSRLVGDFTAAARDDAVVLVGRCVEDGSPPALRPLTEALLSGLRVMEIPTGPDLAPFLPALSSVVPLWPTVARPVDRSPIVVAEGVLRLVSSVAGRTPAILVLEDLQWADPDTLAVVEYLADNVATTGLLVVITARDAPGAAHALRRRLTARGVLRDLALPALNDEDTQLMAAGCLGHSPSPELNDLVRSRAEGVPLLIEELVATDPASPHADVVPSTVAEVTSAKLSSLDPCSQAVIEAAAVLGARFGWDMLTAVVDHDPTAVISALREAVDAGLIHEVPGGGFGFRHALTRDAVLATMLRPQRAAVARRAWEALKPGGGDHDGTWCASAAEFAVLAGKDEAAVALLQSGARVDLDRGSLATAEAALRRAAALETTTSQIIETNELLAEVLVRAGRPVEAAAVTTTLLEQHGGIQRRSARMAPVRLRLAKAWAAAGRWTDAARESAAARAASTDPAVDREIDLMDAVVAFGHEEFERSERLARAVHRSTERTGPHELACEALELLGRLARRHDLTAAADMFGLALDTAELHDLPVWRLRALHELSTIDLLWSLDVGRAEKAGTEAERRGAVSLVAFSDFHRAVMHCWRDEHDAASALLTNCERLCRSLHLPLLPMVLTMQALVTATTGRRHDSLCEDALAAAGDDPHVHAAVAHVHATRLLLAENRPGALAALDPCMESYRDRLETTSGPPLALWTLLATIERGDDPLHHVSTLPGIRLARWTNGYLGYAEAVSLGRQHRPEAATAAFTAADRTMNHPVPMPHFQHLARRHVAEAAIHDGWGSPHQWLHEDEVYFRDKGHHLLAAACRGLLRRTGKPVPRRTPGPPIPAGLVGSSITGREMEVLQLVAQGLTNREIAQRLTLSTRTVEKHVERLLAKTGTPQRAQLVARAARNEW</sequence>
<evidence type="ECO:0000313" key="6">
    <source>
        <dbReference type="Proteomes" id="UP000820669"/>
    </source>
</evidence>
<dbReference type="PANTHER" id="PTHR16305:SF35">
    <property type="entry name" value="TRANSCRIPTIONAL ACTIVATOR DOMAIN"/>
    <property type="match status" value="1"/>
</dbReference>
<dbReference type="PROSITE" id="PS00622">
    <property type="entry name" value="HTH_LUXR_1"/>
    <property type="match status" value="1"/>
</dbReference>
<dbReference type="SMART" id="SM00421">
    <property type="entry name" value="HTH_LUXR"/>
    <property type="match status" value="1"/>
</dbReference>
<gene>
    <name evidence="5" type="ORF">HF526_22865</name>
</gene>
<dbReference type="PANTHER" id="PTHR16305">
    <property type="entry name" value="TESTICULAR SOLUBLE ADENYLYL CYCLASE"/>
    <property type="match status" value="1"/>
</dbReference>
<dbReference type="SUPFAM" id="SSF46894">
    <property type="entry name" value="C-terminal effector domain of the bipartite response regulators"/>
    <property type="match status" value="1"/>
</dbReference>
<dbReference type="Gene3D" id="1.10.10.10">
    <property type="entry name" value="Winged helix-like DNA-binding domain superfamily/Winged helix DNA-binding domain"/>
    <property type="match status" value="1"/>
</dbReference>
<keyword evidence="1" id="KW-0547">Nucleotide-binding</keyword>
<dbReference type="CDD" id="cd06170">
    <property type="entry name" value="LuxR_C_like"/>
    <property type="match status" value="1"/>
</dbReference>
<keyword evidence="6" id="KW-1185">Reference proteome</keyword>
<reference evidence="5 6" key="1">
    <citation type="submission" date="2020-04" db="EMBL/GenBank/DDBJ databases">
        <authorList>
            <person name="Klaysubun C."/>
            <person name="Duangmal K."/>
            <person name="Lipun K."/>
        </authorList>
    </citation>
    <scope>NUCLEOTIDE SEQUENCE [LARGE SCALE GENOMIC DNA]</scope>
    <source>
        <strain evidence="5 6">K10HN5</strain>
    </source>
</reference>
<comment type="caution">
    <text evidence="5">The sequence shown here is derived from an EMBL/GenBank/DDBJ whole genome shotgun (WGS) entry which is preliminary data.</text>
</comment>
<protein>
    <submittedName>
        <fullName evidence="5">AAA family ATPase</fullName>
    </submittedName>
</protein>
<evidence type="ECO:0000259" key="4">
    <source>
        <dbReference type="PROSITE" id="PS50043"/>
    </source>
</evidence>
<name>A0ABX1SIP8_9PSEU</name>
<dbReference type="InterPro" id="IPR027417">
    <property type="entry name" value="P-loop_NTPase"/>
</dbReference>
<evidence type="ECO:0000313" key="5">
    <source>
        <dbReference type="EMBL" id="NMI00130.1"/>
    </source>
</evidence>
<keyword evidence="2" id="KW-0067">ATP-binding</keyword>
<dbReference type="InterPro" id="IPR041664">
    <property type="entry name" value="AAA_16"/>
</dbReference>
<dbReference type="SUPFAM" id="SSF52540">
    <property type="entry name" value="P-loop containing nucleoside triphosphate hydrolases"/>
    <property type="match status" value="1"/>
</dbReference>
<dbReference type="InterPro" id="IPR036388">
    <property type="entry name" value="WH-like_DNA-bd_sf"/>
</dbReference>
<dbReference type="Proteomes" id="UP000820669">
    <property type="component" value="Unassembled WGS sequence"/>
</dbReference>
<organism evidence="5 6">
    <name type="scientific">Pseudonocardia acidicola</name>
    <dbReference type="NCBI Taxonomy" id="2724939"/>
    <lineage>
        <taxon>Bacteria</taxon>
        <taxon>Bacillati</taxon>
        <taxon>Actinomycetota</taxon>
        <taxon>Actinomycetes</taxon>
        <taxon>Pseudonocardiales</taxon>
        <taxon>Pseudonocardiaceae</taxon>
        <taxon>Pseudonocardia</taxon>
    </lineage>
</organism>
<dbReference type="Pfam" id="PF13191">
    <property type="entry name" value="AAA_16"/>
    <property type="match status" value="1"/>
</dbReference>
<dbReference type="PRINTS" id="PR00038">
    <property type="entry name" value="HTHLUXR"/>
</dbReference>
<feature type="region of interest" description="Disordered" evidence="3">
    <location>
        <begin position="858"/>
        <end position="877"/>
    </location>
</feature>
<evidence type="ECO:0000256" key="1">
    <source>
        <dbReference type="ARBA" id="ARBA00022741"/>
    </source>
</evidence>
<evidence type="ECO:0000256" key="2">
    <source>
        <dbReference type="ARBA" id="ARBA00022840"/>
    </source>
</evidence>
<dbReference type="RefSeq" id="WP_169383609.1">
    <property type="nucleotide sequence ID" value="NZ_JAAXLA010000049.1"/>
</dbReference>
<dbReference type="InterPro" id="IPR016032">
    <property type="entry name" value="Sig_transdc_resp-reg_C-effctor"/>
</dbReference>
<feature type="domain" description="HTH luxR-type" evidence="4">
    <location>
        <begin position="873"/>
        <end position="938"/>
    </location>
</feature>
<dbReference type="PROSITE" id="PS50043">
    <property type="entry name" value="HTH_LUXR_2"/>
    <property type="match status" value="1"/>
</dbReference>
<dbReference type="Pfam" id="PF00196">
    <property type="entry name" value="GerE"/>
    <property type="match status" value="1"/>
</dbReference>
<dbReference type="InterPro" id="IPR000792">
    <property type="entry name" value="Tscrpt_reg_LuxR_C"/>
</dbReference>
<dbReference type="EMBL" id="JAAXLA010000049">
    <property type="protein sequence ID" value="NMI00130.1"/>
    <property type="molecule type" value="Genomic_DNA"/>
</dbReference>